<organism evidence="8 9">
    <name type="scientific">Candidatus Taylorbacteria bacterium RIFCSPLOWO2_01_FULL_48_100</name>
    <dbReference type="NCBI Taxonomy" id="1802322"/>
    <lineage>
        <taxon>Bacteria</taxon>
        <taxon>Candidatus Tayloriibacteriota</taxon>
    </lineage>
</organism>
<keyword evidence="8" id="KW-0067">ATP-binding</keyword>
<dbReference type="InterPro" id="IPR010994">
    <property type="entry name" value="RuvA_2-like"/>
</dbReference>
<keyword evidence="3 6" id="KW-0238">DNA-binding</keyword>
<reference evidence="8 9" key="1">
    <citation type="journal article" date="2016" name="Nat. Commun.">
        <title>Thousands of microbial genomes shed light on interconnected biogeochemical processes in an aquifer system.</title>
        <authorList>
            <person name="Anantharaman K."/>
            <person name="Brown C.T."/>
            <person name="Hug L.A."/>
            <person name="Sharon I."/>
            <person name="Castelle C.J."/>
            <person name="Probst A.J."/>
            <person name="Thomas B.C."/>
            <person name="Singh A."/>
            <person name="Wilkins M.J."/>
            <person name="Karaoz U."/>
            <person name="Brodie E.L."/>
            <person name="Williams K.H."/>
            <person name="Hubbard S.S."/>
            <person name="Banfield J.F."/>
        </authorList>
    </citation>
    <scope>NUCLEOTIDE SEQUENCE [LARGE SCALE GENOMIC DNA]</scope>
</reference>
<dbReference type="SUPFAM" id="SSF47781">
    <property type="entry name" value="RuvA domain 2-like"/>
    <property type="match status" value="1"/>
</dbReference>
<dbReference type="SUPFAM" id="SSF46929">
    <property type="entry name" value="DNA helicase RuvA subunit, C-terminal domain"/>
    <property type="match status" value="1"/>
</dbReference>
<dbReference type="InterPro" id="IPR000085">
    <property type="entry name" value="RuvA"/>
</dbReference>
<dbReference type="InterPro" id="IPR013849">
    <property type="entry name" value="DNA_helicase_Holl-junc_RuvA_I"/>
</dbReference>
<evidence type="ECO:0000256" key="5">
    <source>
        <dbReference type="ARBA" id="ARBA00023204"/>
    </source>
</evidence>
<dbReference type="GO" id="GO:0006281">
    <property type="term" value="P:DNA repair"/>
    <property type="evidence" value="ECO:0007669"/>
    <property type="project" value="UniProtKB-UniRule"/>
</dbReference>
<evidence type="ECO:0000313" key="8">
    <source>
        <dbReference type="EMBL" id="OHA34549.1"/>
    </source>
</evidence>
<keyword evidence="8" id="KW-0378">Hydrolase</keyword>
<dbReference type="EMBL" id="MHSA01000011">
    <property type="protein sequence ID" value="OHA34549.1"/>
    <property type="molecule type" value="Genomic_DNA"/>
</dbReference>
<keyword evidence="8" id="KW-0347">Helicase</keyword>
<dbReference type="GO" id="GO:0005524">
    <property type="term" value="F:ATP binding"/>
    <property type="evidence" value="ECO:0007669"/>
    <property type="project" value="InterPro"/>
</dbReference>
<keyword evidence="4 6" id="KW-0233">DNA recombination</keyword>
<dbReference type="Pfam" id="PF01330">
    <property type="entry name" value="RuvA_N"/>
    <property type="match status" value="1"/>
</dbReference>
<keyword evidence="5 6" id="KW-0234">DNA repair</keyword>
<comment type="function">
    <text evidence="6">The RuvA-RuvB-RuvC complex processes Holliday junction (HJ) DNA during genetic recombination and DNA repair, while the RuvA-RuvB complex plays an important role in the rescue of blocked DNA replication forks via replication fork reversal (RFR). RuvA specifically binds to HJ cruciform DNA, conferring on it an open structure. The RuvB hexamer acts as an ATP-dependent pump, pulling dsDNA into and through the RuvAB complex. HJ branch migration allows RuvC to scan DNA until it finds its consensus sequence, where it cleaves and resolves the cruciform DNA.</text>
</comment>
<dbReference type="GO" id="GO:0009378">
    <property type="term" value="F:four-way junction helicase activity"/>
    <property type="evidence" value="ECO:0007669"/>
    <property type="project" value="InterPro"/>
</dbReference>
<dbReference type="CDD" id="cd14332">
    <property type="entry name" value="UBA_RuvA_C"/>
    <property type="match status" value="1"/>
</dbReference>
<evidence type="ECO:0000313" key="9">
    <source>
        <dbReference type="Proteomes" id="UP000177797"/>
    </source>
</evidence>
<dbReference type="InterPro" id="IPR012340">
    <property type="entry name" value="NA-bd_OB-fold"/>
</dbReference>
<dbReference type="Gene3D" id="1.10.150.20">
    <property type="entry name" value="5' to 3' exonuclease, C-terminal subdomain"/>
    <property type="match status" value="1"/>
</dbReference>
<dbReference type="InterPro" id="IPR011114">
    <property type="entry name" value="RuvA_C"/>
</dbReference>
<evidence type="ECO:0000259" key="7">
    <source>
        <dbReference type="SMART" id="SM00278"/>
    </source>
</evidence>
<comment type="caution">
    <text evidence="8">The sequence shown here is derived from an EMBL/GenBank/DDBJ whole genome shotgun (WGS) entry which is preliminary data.</text>
</comment>
<dbReference type="NCBIfam" id="TIGR00084">
    <property type="entry name" value="ruvA"/>
    <property type="match status" value="1"/>
</dbReference>
<dbReference type="Gene3D" id="1.10.8.10">
    <property type="entry name" value="DNA helicase RuvA subunit, C-terminal domain"/>
    <property type="match status" value="1"/>
</dbReference>
<gene>
    <name evidence="6" type="primary">ruvA</name>
    <name evidence="8" type="ORF">A2938_03285</name>
</gene>
<evidence type="ECO:0000256" key="2">
    <source>
        <dbReference type="ARBA" id="ARBA00022763"/>
    </source>
</evidence>
<feature type="domain" description="Helix-hairpin-helix DNA-binding motif class 1" evidence="7">
    <location>
        <begin position="107"/>
        <end position="126"/>
    </location>
</feature>
<dbReference type="InterPro" id="IPR003583">
    <property type="entry name" value="Hlx-hairpin-Hlx_DNA-bd_motif"/>
</dbReference>
<comment type="caution">
    <text evidence="6">Lacks conserved residue(s) required for the propagation of feature annotation.</text>
</comment>
<dbReference type="GO" id="GO:0009379">
    <property type="term" value="C:Holliday junction helicase complex"/>
    <property type="evidence" value="ECO:0007669"/>
    <property type="project" value="InterPro"/>
</dbReference>
<keyword evidence="2 6" id="KW-0227">DNA damage</keyword>
<dbReference type="SUPFAM" id="SSF50249">
    <property type="entry name" value="Nucleic acid-binding proteins"/>
    <property type="match status" value="1"/>
</dbReference>
<evidence type="ECO:0000256" key="3">
    <source>
        <dbReference type="ARBA" id="ARBA00023125"/>
    </source>
</evidence>
<comment type="subunit">
    <text evidence="6">Homotetramer. Forms an RuvA(8)-RuvB(12)-Holliday junction (HJ) complex. HJ DNA is sandwiched between 2 RuvA tetramers; dsDNA enters through RuvA and exits via RuvB. An RuvB hexamer assembles on each DNA strand where it exits the tetramer. Each RuvB hexamer is contacted by two RuvA subunits (via domain III) on 2 adjacent RuvB subunits; this complex drives branch migration. In the full resolvosome a probable DNA-RuvA(4)-RuvB(12)-RuvC(2) complex forms which resolves the HJ.</text>
</comment>
<dbReference type="Pfam" id="PF14520">
    <property type="entry name" value="HHH_5"/>
    <property type="match status" value="1"/>
</dbReference>
<dbReference type="GO" id="GO:0048476">
    <property type="term" value="C:Holliday junction resolvase complex"/>
    <property type="evidence" value="ECO:0007669"/>
    <property type="project" value="UniProtKB-UniRule"/>
</dbReference>
<dbReference type="GO" id="GO:0006310">
    <property type="term" value="P:DNA recombination"/>
    <property type="evidence" value="ECO:0007669"/>
    <property type="project" value="UniProtKB-UniRule"/>
</dbReference>
<evidence type="ECO:0000256" key="1">
    <source>
        <dbReference type="ARBA" id="ARBA00022490"/>
    </source>
</evidence>
<accession>A0A1G2NGF1</accession>
<sequence length="187" mass="20186">MISFISGTVAEKRVRSAIIDAGGIGYNVWATDDTLNNLAVGAKTKLRTHHTVREDAQELFGFLDENDLRLFELLIKISGIGPKTALNILNVATPETLRRSITSGETAYLTKISGIGKKTADKIILELREKLGASEEGTTLKEEVDALEALKALGYSHEEAREALKKVDGGIVGTNARIKAALKLLGK</sequence>
<dbReference type="Pfam" id="PF07499">
    <property type="entry name" value="RuvA_C"/>
    <property type="match status" value="1"/>
</dbReference>
<feature type="domain" description="Helix-hairpin-helix DNA-binding motif class 1" evidence="7">
    <location>
        <begin position="72"/>
        <end position="91"/>
    </location>
</feature>
<dbReference type="Gene3D" id="2.40.50.140">
    <property type="entry name" value="Nucleic acid-binding proteins"/>
    <property type="match status" value="1"/>
</dbReference>
<dbReference type="SMART" id="SM00278">
    <property type="entry name" value="HhH1"/>
    <property type="match status" value="2"/>
</dbReference>
<dbReference type="InterPro" id="IPR036267">
    <property type="entry name" value="RuvA_C_sf"/>
</dbReference>
<name>A0A1G2NGF1_9BACT</name>
<evidence type="ECO:0000256" key="4">
    <source>
        <dbReference type="ARBA" id="ARBA00023172"/>
    </source>
</evidence>
<dbReference type="AlphaFoldDB" id="A0A1G2NGF1"/>
<keyword evidence="1 6" id="KW-0963">Cytoplasm</keyword>
<keyword evidence="8" id="KW-0547">Nucleotide-binding</keyword>
<comment type="domain">
    <text evidence="6">Has three domains with a flexible linker between the domains II and III and assumes an 'L' shape. Domain III is highly mobile and contacts RuvB.</text>
</comment>
<protein>
    <recommendedName>
        <fullName evidence="6">Holliday junction branch migration complex subunit RuvA</fullName>
    </recommendedName>
</protein>
<dbReference type="GO" id="GO:0000400">
    <property type="term" value="F:four-way junction DNA binding"/>
    <property type="evidence" value="ECO:0007669"/>
    <property type="project" value="UniProtKB-UniRule"/>
</dbReference>
<proteinExistence type="inferred from homology"/>
<dbReference type="Proteomes" id="UP000177797">
    <property type="component" value="Unassembled WGS sequence"/>
</dbReference>
<dbReference type="HAMAP" id="MF_00031">
    <property type="entry name" value="DNA_HJ_migration_RuvA"/>
    <property type="match status" value="1"/>
</dbReference>
<evidence type="ECO:0000256" key="6">
    <source>
        <dbReference type="HAMAP-Rule" id="MF_00031"/>
    </source>
</evidence>
<feature type="region of interest" description="Domain III" evidence="6">
    <location>
        <begin position="145"/>
        <end position="187"/>
    </location>
</feature>
<comment type="similarity">
    <text evidence="6">Belongs to the RuvA family.</text>
</comment>
<dbReference type="GO" id="GO:0005737">
    <property type="term" value="C:cytoplasm"/>
    <property type="evidence" value="ECO:0007669"/>
    <property type="project" value="UniProtKB-SubCell"/>
</dbReference>
<comment type="subcellular location">
    <subcellularLocation>
        <location evidence="6">Cytoplasm</location>
    </subcellularLocation>
</comment>